<accession>A0A4R3MTQ2</accession>
<comment type="caution">
    <text evidence="2">The sequence shown here is derived from an EMBL/GenBank/DDBJ whole genome shotgun (WGS) entry which is preliminary data.</text>
</comment>
<dbReference type="PANTHER" id="PTHR30093">
    <property type="entry name" value="GENERAL SECRETION PATHWAY PROTEIN G"/>
    <property type="match status" value="1"/>
</dbReference>
<dbReference type="Gene3D" id="3.30.700.10">
    <property type="entry name" value="Glycoprotein, Type 4 Pilin"/>
    <property type="match status" value="1"/>
</dbReference>
<dbReference type="SUPFAM" id="SSF54523">
    <property type="entry name" value="Pili subunits"/>
    <property type="match status" value="1"/>
</dbReference>
<sequence>MGLRCQTNNLGFTLMELMIVVSIVAILATIALPSYQDQVRQARRADGQVALMEIVLAQEKFRAHCPHYAGSLTGDRHCHADQAASSALGLSATSPEGYYRLSLSEANATGFIARADPLGNQAFDDSRGVICAPLTIDQNGQREPRACW</sequence>
<protein>
    <submittedName>
        <fullName evidence="2">Type IV pilus assembly protein PilE</fullName>
    </submittedName>
</protein>
<dbReference type="InterPro" id="IPR045584">
    <property type="entry name" value="Pilin-like"/>
</dbReference>
<keyword evidence="1" id="KW-0472">Membrane</keyword>
<dbReference type="Pfam" id="PF16732">
    <property type="entry name" value="ComP_DUS"/>
    <property type="match status" value="1"/>
</dbReference>
<dbReference type="OrthoDB" id="5572189at2"/>
<organism evidence="2 3">
    <name type="scientific">Thiobaca trueperi</name>
    <dbReference type="NCBI Taxonomy" id="127458"/>
    <lineage>
        <taxon>Bacteria</taxon>
        <taxon>Pseudomonadati</taxon>
        <taxon>Pseudomonadota</taxon>
        <taxon>Gammaproteobacteria</taxon>
        <taxon>Chromatiales</taxon>
        <taxon>Chromatiaceae</taxon>
        <taxon>Thiobaca</taxon>
    </lineage>
</organism>
<evidence type="ECO:0000313" key="3">
    <source>
        <dbReference type="Proteomes" id="UP000295717"/>
    </source>
</evidence>
<evidence type="ECO:0000313" key="2">
    <source>
        <dbReference type="EMBL" id="TCT18846.1"/>
    </source>
</evidence>
<proteinExistence type="predicted"/>
<dbReference type="EMBL" id="SMAO01000011">
    <property type="protein sequence ID" value="TCT18846.1"/>
    <property type="molecule type" value="Genomic_DNA"/>
</dbReference>
<keyword evidence="1" id="KW-0812">Transmembrane</keyword>
<name>A0A4R3MTQ2_9GAMM</name>
<dbReference type="InterPro" id="IPR031982">
    <property type="entry name" value="PilE-like"/>
</dbReference>
<reference evidence="2 3" key="1">
    <citation type="submission" date="2019-03" db="EMBL/GenBank/DDBJ databases">
        <title>Genomic Encyclopedia of Type Strains, Phase IV (KMG-IV): sequencing the most valuable type-strain genomes for metagenomic binning, comparative biology and taxonomic classification.</title>
        <authorList>
            <person name="Goeker M."/>
        </authorList>
    </citation>
    <scope>NUCLEOTIDE SEQUENCE [LARGE SCALE GENOMIC DNA]</scope>
    <source>
        <strain evidence="2 3">DSM 13587</strain>
    </source>
</reference>
<evidence type="ECO:0000256" key="1">
    <source>
        <dbReference type="SAM" id="Phobius"/>
    </source>
</evidence>
<dbReference type="InterPro" id="IPR012902">
    <property type="entry name" value="N_methyl_site"/>
</dbReference>
<dbReference type="Pfam" id="PF07963">
    <property type="entry name" value="N_methyl"/>
    <property type="match status" value="1"/>
</dbReference>
<dbReference type="NCBIfam" id="TIGR02532">
    <property type="entry name" value="IV_pilin_GFxxxE"/>
    <property type="match status" value="1"/>
</dbReference>
<gene>
    <name evidence="2" type="ORF">EDC35_11145</name>
</gene>
<feature type="transmembrane region" description="Helical" evidence="1">
    <location>
        <begin position="12"/>
        <end position="35"/>
    </location>
</feature>
<keyword evidence="3" id="KW-1185">Reference proteome</keyword>
<dbReference type="GO" id="GO:0043683">
    <property type="term" value="P:type IV pilus assembly"/>
    <property type="evidence" value="ECO:0007669"/>
    <property type="project" value="InterPro"/>
</dbReference>
<dbReference type="RefSeq" id="WP_132978459.1">
    <property type="nucleotide sequence ID" value="NZ_SMAO01000011.1"/>
</dbReference>
<dbReference type="AlphaFoldDB" id="A0A4R3MTQ2"/>
<keyword evidence="1" id="KW-1133">Transmembrane helix</keyword>
<dbReference type="Proteomes" id="UP000295717">
    <property type="component" value="Unassembled WGS sequence"/>
</dbReference>
<dbReference type="PANTHER" id="PTHR30093:SF47">
    <property type="entry name" value="TYPE IV PILUS NON-CORE MINOR PILIN PILE"/>
    <property type="match status" value="1"/>
</dbReference>